<dbReference type="NCBIfam" id="TIGR02021">
    <property type="entry name" value="BchM-ChlM"/>
    <property type="match status" value="1"/>
</dbReference>
<keyword evidence="3" id="KW-0489">Methyltransferase</keyword>
<reference evidence="4" key="1">
    <citation type="submission" date="2018-04" db="EMBL/GenBank/DDBJ databases">
        <authorList>
            <person name="Cornet L."/>
        </authorList>
    </citation>
    <scope>NUCLEOTIDE SEQUENCE [LARGE SCALE GENOMIC DNA]</scope>
</reference>
<protein>
    <recommendedName>
        <fullName evidence="1">Magnesium protoporphyrin IX methyltransferase</fullName>
        <ecNumber evidence="1">2.1.1.11</ecNumber>
    </recommendedName>
</protein>
<evidence type="ECO:0000256" key="1">
    <source>
        <dbReference type="NCBIfam" id="TIGR02021"/>
    </source>
</evidence>
<dbReference type="InterPro" id="IPR029063">
    <property type="entry name" value="SAM-dependent_MTases_sf"/>
</dbReference>
<dbReference type="GO" id="GO:0046406">
    <property type="term" value="F:magnesium protoporphyrin IX methyltransferase activity"/>
    <property type="evidence" value="ECO:0007669"/>
    <property type="project" value="UniProtKB-UniRule"/>
</dbReference>
<dbReference type="InterPro" id="IPR010940">
    <property type="entry name" value="Mg_prot_MeTrfase_C"/>
</dbReference>
<comment type="caution">
    <text evidence="3">The sequence shown here is derived from an EMBL/GenBank/DDBJ whole genome shotgun (WGS) entry which is preliminary data.</text>
</comment>
<feature type="domain" description="Magnesium-protoporphyrin IX methyltransferase C-terminal" evidence="2">
    <location>
        <begin position="147"/>
        <end position="243"/>
    </location>
</feature>
<dbReference type="EMBL" id="QBMP01000066">
    <property type="protein sequence ID" value="PZO56605.1"/>
    <property type="molecule type" value="Genomic_DNA"/>
</dbReference>
<dbReference type="PROSITE" id="PS51556">
    <property type="entry name" value="SAM_MT_MG_PIX"/>
    <property type="match status" value="1"/>
</dbReference>
<sequence>MTPSTLDNQRLDNQRIDDKTVVREYFNATGFDRWRRIYGDGEVNKVQVNIRAGHQKTIDNVLAWFAEDGDLSAITVCDAGCGVGSLSIPLAKLGAKVYASDISEKMAAEAKVRAEAELGSSLSAEQMPEFEAKDLEEIDGSYHTVVCLDVLIHYPQEKADAMIAHLSSLATDRVILSFAPKTCFYATLKKVGDFFPGPSKATRAYLHREADVVKALEANGWTIGRRSLNKAPFYFSRLLEATRAGT</sequence>
<dbReference type="GO" id="GO:0015995">
    <property type="term" value="P:chlorophyll biosynthetic process"/>
    <property type="evidence" value="ECO:0007669"/>
    <property type="project" value="UniProtKB-UniRule"/>
</dbReference>
<dbReference type="GO" id="GO:0032259">
    <property type="term" value="P:methylation"/>
    <property type="evidence" value="ECO:0007669"/>
    <property type="project" value="UniProtKB-KW"/>
</dbReference>
<organism evidence="3 4">
    <name type="scientific">Phormidesmis priestleyi</name>
    <dbReference type="NCBI Taxonomy" id="268141"/>
    <lineage>
        <taxon>Bacteria</taxon>
        <taxon>Bacillati</taxon>
        <taxon>Cyanobacteriota</taxon>
        <taxon>Cyanophyceae</taxon>
        <taxon>Leptolyngbyales</taxon>
        <taxon>Leptolyngbyaceae</taxon>
        <taxon>Phormidesmis</taxon>
    </lineage>
</organism>
<dbReference type="SUPFAM" id="SSF53335">
    <property type="entry name" value="S-adenosyl-L-methionine-dependent methyltransferases"/>
    <property type="match status" value="1"/>
</dbReference>
<reference evidence="3 4" key="2">
    <citation type="submission" date="2018-06" db="EMBL/GenBank/DDBJ databases">
        <title>Metagenomic assembly of (sub)arctic Cyanobacteria and their associated microbiome from non-axenic cultures.</title>
        <authorList>
            <person name="Baurain D."/>
        </authorList>
    </citation>
    <scope>NUCLEOTIDE SEQUENCE [LARGE SCALE GENOMIC DNA]</scope>
    <source>
        <strain evidence="3">ULC027bin1</strain>
    </source>
</reference>
<dbReference type="Pfam" id="PF07109">
    <property type="entry name" value="Mg-por_mtran_C"/>
    <property type="match status" value="1"/>
</dbReference>
<dbReference type="EC" id="2.1.1.11" evidence="1"/>
<evidence type="ECO:0000313" key="3">
    <source>
        <dbReference type="EMBL" id="PZO56605.1"/>
    </source>
</evidence>
<proteinExistence type="predicted"/>
<name>A0A2W4ZEJ1_9CYAN</name>
<dbReference type="CDD" id="cd02440">
    <property type="entry name" value="AdoMet_MTases"/>
    <property type="match status" value="1"/>
</dbReference>
<dbReference type="InterPro" id="IPR010251">
    <property type="entry name" value="Mg_prot_MeTrfase"/>
</dbReference>
<dbReference type="Gene3D" id="3.40.50.150">
    <property type="entry name" value="Vaccinia Virus protein VP39"/>
    <property type="match status" value="1"/>
</dbReference>
<gene>
    <name evidence="3" type="ORF">DCF15_08345</name>
</gene>
<accession>A0A2W4ZEJ1</accession>
<evidence type="ECO:0000259" key="2">
    <source>
        <dbReference type="Pfam" id="PF07109"/>
    </source>
</evidence>
<evidence type="ECO:0000313" key="4">
    <source>
        <dbReference type="Proteomes" id="UP000249794"/>
    </source>
</evidence>
<dbReference type="Proteomes" id="UP000249794">
    <property type="component" value="Unassembled WGS sequence"/>
</dbReference>
<dbReference type="AlphaFoldDB" id="A0A2W4ZEJ1"/>
<keyword evidence="3" id="KW-0808">Transferase</keyword>